<gene>
    <name evidence="1" type="ORF">EHV08_05780</name>
</gene>
<evidence type="ECO:0000313" key="1">
    <source>
        <dbReference type="EMBL" id="RUL59314.1"/>
    </source>
</evidence>
<dbReference type="AlphaFoldDB" id="A0A432LKG7"/>
<dbReference type="RefSeq" id="WP_126678474.1">
    <property type="nucleotide sequence ID" value="NZ_CAUTIM010000020.1"/>
</dbReference>
<organism evidence="1 2">
    <name type="scientific">Prevotella koreensis</name>
    <dbReference type="NCBI Taxonomy" id="2490854"/>
    <lineage>
        <taxon>Bacteria</taxon>
        <taxon>Pseudomonadati</taxon>
        <taxon>Bacteroidota</taxon>
        <taxon>Bacteroidia</taxon>
        <taxon>Bacteroidales</taxon>
        <taxon>Prevotellaceae</taxon>
        <taxon>Prevotella</taxon>
    </lineage>
</organism>
<dbReference type="Gene3D" id="3.40.50.1440">
    <property type="entry name" value="Tubulin/FtsZ, GTPase domain"/>
    <property type="match status" value="1"/>
</dbReference>
<accession>A0A432LKG7</accession>
<evidence type="ECO:0000313" key="2">
    <source>
        <dbReference type="Proteomes" id="UP000278983"/>
    </source>
</evidence>
<keyword evidence="2" id="KW-1185">Reference proteome</keyword>
<dbReference type="SUPFAM" id="SSF52490">
    <property type="entry name" value="Tubulin nucleotide-binding domain-like"/>
    <property type="match status" value="1"/>
</dbReference>
<dbReference type="EMBL" id="RYYU01000001">
    <property type="protein sequence ID" value="RUL59314.1"/>
    <property type="molecule type" value="Genomic_DNA"/>
</dbReference>
<dbReference type="OrthoDB" id="844533at2"/>
<dbReference type="InterPro" id="IPR036525">
    <property type="entry name" value="Tubulin/FtsZ_GTPase_sf"/>
</dbReference>
<comment type="caution">
    <text evidence="1">The sequence shown here is derived from an EMBL/GenBank/DDBJ whole genome shotgun (WGS) entry which is preliminary data.</text>
</comment>
<sequence>MRLFLFLVGGTGSRVLKPLIMQLAAGIRPIDENGNAIKNLEVVPIIMDPHKANEDLKRTDDLLRWYKDIRNSIYGDASSDKVERGFFATRISTLSDLNRDTVLNDSFVFNLESIASKEFRDFISYNTLDSANQALCSMLFSNEQLKTKMDIGFVGSPNIGSVALNQFKDSEEFKQFANVLSAGDRVFIVSSIFGGTGAAGYPIIVKNIRNAVNNHTVANKGTLVDAKIGALTVLPYFNIEQDKNSQITIADFISKTKSALDYYRVNLTGSKDGMLGSSVNACYYLGDEVVSNPYKNDPGQNGQRNDAHFVEYVGATAILDFLSMSDEKLRTDNGRVRNAAFKEYGLRNDKMVLSLMDFGERTRFVVNRQLIKFHLAFMYLTYSFGEDIGKMAYTDDTPKIQRSFLSTSGYSSLTGSFFTAYRQWLQEMAMNKRQFAPFNLYTRELYDCLSDIAPVTGFLKSKISYKTMQETLNNESKAASQQARYSNANVMFRLMDLLDRATDKIIDKKYNSIV</sequence>
<name>A0A432LKG7_9BACT</name>
<proteinExistence type="predicted"/>
<dbReference type="Proteomes" id="UP000278983">
    <property type="component" value="Unassembled WGS sequence"/>
</dbReference>
<protein>
    <submittedName>
        <fullName evidence="1">Uncharacterized protein</fullName>
    </submittedName>
</protein>
<reference evidence="1 2" key="1">
    <citation type="submission" date="2018-12" db="EMBL/GenBank/DDBJ databases">
        <title>Genome sequencing of Prevotella sp. KCOM 3155 (= JS262).</title>
        <authorList>
            <person name="Kook J.-K."/>
            <person name="Park S.-N."/>
            <person name="Lim Y.K."/>
        </authorList>
    </citation>
    <scope>NUCLEOTIDE SEQUENCE [LARGE SCALE GENOMIC DNA]</scope>
    <source>
        <strain evidence="1 2">KCOM 3155</strain>
    </source>
</reference>